<dbReference type="GO" id="GO:0010468">
    <property type="term" value="P:regulation of gene expression"/>
    <property type="evidence" value="ECO:0007669"/>
    <property type="project" value="TreeGrafter"/>
</dbReference>
<evidence type="ECO:0000259" key="2">
    <source>
        <dbReference type="PROSITE" id="PS50891"/>
    </source>
</evidence>
<sequence length="198" mass="21108">MSCHGCRVLRKRCGENCVLRHCLDWIESPEAKARATLFVSKFFGRGDLFTFISSVPSHRRNALFQSLLFEAVGRTVNPVNGAIGLLTTGNWHLCQAGVRTVLAGGTPAVLVNSNFQIPEASGASQASGAFSAVMIGNQMPVGKYSLVDSPPPANLMVASSAGDDEQSFSVMPLSTISTVSMSFRCSDGEEPKLLNLLV</sequence>
<dbReference type="PROSITE" id="PS50891">
    <property type="entry name" value="LOB"/>
    <property type="match status" value="1"/>
</dbReference>
<dbReference type="PANTHER" id="PTHR31304">
    <property type="entry name" value="LOB DOMAIN-CONTAINING PROTEIN 38"/>
    <property type="match status" value="1"/>
</dbReference>
<reference evidence="3 4" key="1">
    <citation type="submission" date="2024-04" db="EMBL/GenBank/DDBJ databases">
        <title>The reference genome of an endangered Asteraceae, Deinandra increscens subsp. villosa, native to the Central Coast of California.</title>
        <authorList>
            <person name="Guilliams M."/>
            <person name="Hasenstab-Lehman K."/>
            <person name="Meyer R."/>
            <person name="Mcevoy S."/>
        </authorList>
    </citation>
    <scope>NUCLEOTIDE SEQUENCE [LARGE SCALE GENOMIC DNA]</scope>
    <source>
        <tissue evidence="3">Leaf</tissue>
    </source>
</reference>
<accession>A0AAP0H023</accession>
<keyword evidence="4" id="KW-1185">Reference proteome</keyword>
<evidence type="ECO:0000256" key="1">
    <source>
        <dbReference type="ARBA" id="ARBA00005474"/>
    </source>
</evidence>
<dbReference type="AlphaFoldDB" id="A0AAP0H023"/>
<dbReference type="InterPro" id="IPR004883">
    <property type="entry name" value="LOB"/>
</dbReference>
<name>A0AAP0H023_9ASTR</name>
<dbReference type="EMBL" id="JBCNJP010000015">
    <property type="protein sequence ID" value="KAK9066777.1"/>
    <property type="molecule type" value="Genomic_DNA"/>
</dbReference>
<evidence type="ECO:0000313" key="3">
    <source>
        <dbReference type="EMBL" id="KAK9066777.1"/>
    </source>
</evidence>
<gene>
    <name evidence="3" type="ORF">SSX86_014100</name>
</gene>
<comment type="caution">
    <text evidence="3">The sequence shown here is derived from an EMBL/GenBank/DDBJ whole genome shotgun (WGS) entry which is preliminary data.</text>
</comment>
<comment type="similarity">
    <text evidence="1">Belongs to the LOB domain-containing protein family.</text>
</comment>
<proteinExistence type="inferred from homology"/>
<dbReference type="Proteomes" id="UP001408789">
    <property type="component" value="Unassembled WGS sequence"/>
</dbReference>
<organism evidence="3 4">
    <name type="scientific">Deinandra increscens subsp. villosa</name>
    <dbReference type="NCBI Taxonomy" id="3103831"/>
    <lineage>
        <taxon>Eukaryota</taxon>
        <taxon>Viridiplantae</taxon>
        <taxon>Streptophyta</taxon>
        <taxon>Embryophyta</taxon>
        <taxon>Tracheophyta</taxon>
        <taxon>Spermatophyta</taxon>
        <taxon>Magnoliopsida</taxon>
        <taxon>eudicotyledons</taxon>
        <taxon>Gunneridae</taxon>
        <taxon>Pentapetalae</taxon>
        <taxon>asterids</taxon>
        <taxon>campanulids</taxon>
        <taxon>Asterales</taxon>
        <taxon>Asteraceae</taxon>
        <taxon>Asteroideae</taxon>
        <taxon>Heliantheae alliance</taxon>
        <taxon>Madieae</taxon>
        <taxon>Madiinae</taxon>
        <taxon>Deinandra</taxon>
    </lineage>
</organism>
<dbReference type="Pfam" id="PF03195">
    <property type="entry name" value="LOB"/>
    <property type="match status" value="1"/>
</dbReference>
<dbReference type="PANTHER" id="PTHR31304:SF43">
    <property type="entry name" value="LOB DOMAIN-CONTAINING PROTEIN-RELATED"/>
    <property type="match status" value="1"/>
</dbReference>
<evidence type="ECO:0000313" key="4">
    <source>
        <dbReference type="Proteomes" id="UP001408789"/>
    </source>
</evidence>
<feature type="domain" description="LOB" evidence="2">
    <location>
        <begin position="1"/>
        <end position="107"/>
    </location>
</feature>
<protein>
    <recommendedName>
        <fullName evidence="2">LOB domain-containing protein</fullName>
    </recommendedName>
</protein>